<keyword evidence="4" id="KW-1185">Reference proteome</keyword>
<proteinExistence type="predicted"/>
<protein>
    <recommendedName>
        <fullName evidence="5">Protein-serine/threonine phosphatase</fullName>
    </recommendedName>
</protein>
<evidence type="ECO:0000313" key="4">
    <source>
        <dbReference type="Proteomes" id="UP001642464"/>
    </source>
</evidence>
<dbReference type="EMBL" id="CAXAMM010010702">
    <property type="protein sequence ID" value="CAK9023995.1"/>
    <property type="molecule type" value="Genomic_DNA"/>
</dbReference>
<evidence type="ECO:0008006" key="5">
    <source>
        <dbReference type="Google" id="ProtNLM"/>
    </source>
</evidence>
<sequence length="482" mass="52683">MSKYAADAVGVLRLPHQITGDMKELVEDCRLDMVHIRHGDLVVLGTDGIFDNLSDEAITEIVQRCCSQADDDVGQMVTAKQSRLVQQLPVLYKARPLPSAAQLQQAAVSLVDAAIRNVVLVPDPAAPPLVARGNPDDTTVIVALVVEVCLWSTIDLYRPMGRLSQGSCFVEDVNGFVAVRHGEMDVLEMSLIGSGENDIAASHCVLCEEISKGRMTEAEEPARRVLQSCSTLRTLTPDTPTSTPLCIHPALISGSVFGETPGPSRGRSRAQSAHSEAESFASRLARLEQQRAVDLQKLRCELREQILQDLKPELQALQLEPFADLKQLELHLRGHSKCHRFSNWEVQAEAAACEERLEVTRLALAQMQSEVTAQAELLEHVQQQMVELMSPPPMERSLSSKLKARCEKGLQAKAALARETAPLSVTESPANVGVSAPEVTGEQCGETSNSLEEMRALAKERMDEEKSRDEKDFAEGSALDEA</sequence>
<feature type="coiled-coil region" evidence="1">
    <location>
        <begin position="350"/>
        <end position="384"/>
    </location>
</feature>
<keyword evidence="1" id="KW-0175">Coiled coil</keyword>
<dbReference type="Proteomes" id="UP001642464">
    <property type="component" value="Unassembled WGS sequence"/>
</dbReference>
<feature type="region of interest" description="Disordered" evidence="2">
    <location>
        <begin position="457"/>
        <end position="482"/>
    </location>
</feature>
<organism evidence="3 4">
    <name type="scientific">Durusdinium trenchii</name>
    <dbReference type="NCBI Taxonomy" id="1381693"/>
    <lineage>
        <taxon>Eukaryota</taxon>
        <taxon>Sar</taxon>
        <taxon>Alveolata</taxon>
        <taxon>Dinophyceae</taxon>
        <taxon>Suessiales</taxon>
        <taxon>Symbiodiniaceae</taxon>
        <taxon>Durusdinium</taxon>
    </lineage>
</organism>
<evidence type="ECO:0000256" key="1">
    <source>
        <dbReference type="SAM" id="Coils"/>
    </source>
</evidence>
<reference evidence="3 4" key="1">
    <citation type="submission" date="2024-02" db="EMBL/GenBank/DDBJ databases">
        <authorList>
            <person name="Chen Y."/>
            <person name="Shah S."/>
            <person name="Dougan E. K."/>
            <person name="Thang M."/>
            <person name="Chan C."/>
        </authorList>
    </citation>
    <scope>NUCLEOTIDE SEQUENCE [LARGE SCALE GENOMIC DNA]</scope>
</reference>
<evidence type="ECO:0000313" key="3">
    <source>
        <dbReference type="EMBL" id="CAK9023995.1"/>
    </source>
</evidence>
<dbReference type="Gene3D" id="3.60.40.10">
    <property type="entry name" value="PPM-type phosphatase domain"/>
    <property type="match status" value="1"/>
</dbReference>
<dbReference type="SUPFAM" id="SSF81606">
    <property type="entry name" value="PP2C-like"/>
    <property type="match status" value="1"/>
</dbReference>
<accession>A0ABP0KB24</accession>
<comment type="caution">
    <text evidence="3">The sequence shown here is derived from an EMBL/GenBank/DDBJ whole genome shotgun (WGS) entry which is preliminary data.</text>
</comment>
<dbReference type="InterPro" id="IPR036457">
    <property type="entry name" value="PPM-type-like_dom_sf"/>
</dbReference>
<feature type="compositionally biased region" description="Basic and acidic residues" evidence="2">
    <location>
        <begin position="457"/>
        <end position="474"/>
    </location>
</feature>
<evidence type="ECO:0000256" key="2">
    <source>
        <dbReference type="SAM" id="MobiDB-lite"/>
    </source>
</evidence>
<gene>
    <name evidence="3" type="ORF">SCF082_LOCUS16430</name>
</gene>
<name>A0ABP0KB24_9DINO</name>